<dbReference type="EMBL" id="AP025592">
    <property type="protein sequence ID" value="BDG09222.1"/>
    <property type="molecule type" value="Genomic_DNA"/>
</dbReference>
<dbReference type="InterPro" id="IPR008517">
    <property type="entry name" value="GNA1162-like"/>
</dbReference>
<dbReference type="Pfam" id="PF05643">
    <property type="entry name" value="GNA1162-like"/>
    <property type="match status" value="1"/>
</dbReference>
<keyword evidence="3" id="KW-1185">Reference proteome</keyword>
<protein>
    <submittedName>
        <fullName evidence="2">Lipoprotein</fullName>
    </submittedName>
</protein>
<reference evidence="3" key="1">
    <citation type="journal article" date="2022" name="Int. J. Syst. Evol. Microbiol.">
        <title>Anaeromyxobacter oryzae sp. nov., Anaeromyxobacter diazotrophicus sp. nov. and Anaeromyxobacter paludicola sp. nov., isolated from paddy soils.</title>
        <authorList>
            <person name="Itoh H."/>
            <person name="Xu Z."/>
            <person name="Mise K."/>
            <person name="Masuda Y."/>
            <person name="Ushijima N."/>
            <person name="Hayakawa C."/>
            <person name="Shiratori Y."/>
            <person name="Senoo K."/>
        </authorList>
    </citation>
    <scope>NUCLEOTIDE SEQUENCE [LARGE SCALE GENOMIC DNA]</scope>
    <source>
        <strain evidence="3">Red630</strain>
    </source>
</reference>
<organism evidence="2 3">
    <name type="scientific">Anaeromyxobacter paludicola</name>
    <dbReference type="NCBI Taxonomy" id="2918171"/>
    <lineage>
        <taxon>Bacteria</taxon>
        <taxon>Pseudomonadati</taxon>
        <taxon>Myxococcota</taxon>
        <taxon>Myxococcia</taxon>
        <taxon>Myxococcales</taxon>
        <taxon>Cystobacterineae</taxon>
        <taxon>Anaeromyxobacteraceae</taxon>
        <taxon>Anaeromyxobacter</taxon>
    </lineage>
</organism>
<keyword evidence="1" id="KW-0732">Signal</keyword>
<evidence type="ECO:0000313" key="2">
    <source>
        <dbReference type="EMBL" id="BDG09222.1"/>
    </source>
</evidence>
<evidence type="ECO:0000256" key="1">
    <source>
        <dbReference type="SAM" id="SignalP"/>
    </source>
</evidence>
<gene>
    <name evidence="2" type="ORF">AMPC_23350</name>
</gene>
<dbReference type="RefSeq" id="WP_248340985.1">
    <property type="nucleotide sequence ID" value="NZ_AP025592.1"/>
</dbReference>
<sequence length="190" mass="20337">MSVVRSRLAVPWLLLALLAGCAKHRPYHDPNMDFSGVKTVAVMPFWNLTQNQQSADRVREVFSNALLSTRAVYVMPNGEVARAISRVGLTSSSSPTAEEMAKLCPMLKADAVITGVVKEYGEVRATSAVSNVVSVGVQMQECATGKVVWAATSTKGGVTWAARLLGTGGGEPLNDVTEDAVDDLLRKLFQ</sequence>
<proteinExistence type="predicted"/>
<dbReference type="Gene3D" id="3.40.50.10610">
    <property type="entry name" value="ABC-type transport auxiliary lipoprotein component"/>
    <property type="match status" value="1"/>
</dbReference>
<evidence type="ECO:0000313" key="3">
    <source>
        <dbReference type="Proteomes" id="UP001162734"/>
    </source>
</evidence>
<name>A0ABM7XBH9_9BACT</name>
<dbReference type="Proteomes" id="UP001162734">
    <property type="component" value="Chromosome"/>
</dbReference>
<dbReference type="PROSITE" id="PS51257">
    <property type="entry name" value="PROKAR_LIPOPROTEIN"/>
    <property type="match status" value="1"/>
</dbReference>
<feature type="chain" id="PRO_5046962849" evidence="1">
    <location>
        <begin position="25"/>
        <end position="190"/>
    </location>
</feature>
<accession>A0ABM7XBH9</accession>
<keyword evidence="2" id="KW-0449">Lipoprotein</keyword>
<feature type="signal peptide" evidence="1">
    <location>
        <begin position="1"/>
        <end position="24"/>
    </location>
</feature>